<dbReference type="InterPro" id="IPR040045">
    <property type="entry name" value="DYNC2LI1"/>
</dbReference>
<organism evidence="14 15">
    <name type="scientific">Blyttiomyces helicus</name>
    <dbReference type="NCBI Taxonomy" id="388810"/>
    <lineage>
        <taxon>Eukaryota</taxon>
        <taxon>Fungi</taxon>
        <taxon>Fungi incertae sedis</taxon>
        <taxon>Chytridiomycota</taxon>
        <taxon>Chytridiomycota incertae sedis</taxon>
        <taxon>Chytridiomycetes</taxon>
        <taxon>Chytridiomycetes incertae sedis</taxon>
        <taxon>Blyttiomyces</taxon>
    </lineage>
</organism>
<evidence type="ECO:0000256" key="10">
    <source>
        <dbReference type="ARBA" id="ARBA00023175"/>
    </source>
</evidence>
<keyword evidence="6" id="KW-0493">Microtubule</keyword>
<evidence type="ECO:0000256" key="9">
    <source>
        <dbReference type="ARBA" id="ARBA00023069"/>
    </source>
</evidence>
<dbReference type="PANTHER" id="PTHR13236:SF0">
    <property type="entry name" value="CYTOPLASMIC DYNEIN 2 LIGHT INTERMEDIATE CHAIN 1"/>
    <property type="match status" value="1"/>
</dbReference>
<feature type="non-terminal residue" evidence="14">
    <location>
        <position position="300"/>
    </location>
</feature>
<keyword evidence="11" id="KW-0206">Cytoskeleton</keyword>
<evidence type="ECO:0000256" key="4">
    <source>
        <dbReference type="ARBA" id="ARBA00022473"/>
    </source>
</evidence>
<keyword evidence="7" id="KW-0970">Cilium biogenesis/degradation</keyword>
<evidence type="ECO:0000256" key="2">
    <source>
        <dbReference type="ARBA" id="ARBA00006831"/>
    </source>
</evidence>
<dbReference type="GO" id="GO:0035735">
    <property type="term" value="P:intraciliary transport involved in cilium assembly"/>
    <property type="evidence" value="ECO:0007669"/>
    <property type="project" value="InterPro"/>
</dbReference>
<evidence type="ECO:0000256" key="8">
    <source>
        <dbReference type="ARBA" id="ARBA00023017"/>
    </source>
</evidence>
<dbReference type="GO" id="GO:0005930">
    <property type="term" value="C:axoneme"/>
    <property type="evidence" value="ECO:0007669"/>
    <property type="project" value="TreeGrafter"/>
</dbReference>
<evidence type="ECO:0000313" key="14">
    <source>
        <dbReference type="EMBL" id="RKO82962.1"/>
    </source>
</evidence>
<dbReference type="PANTHER" id="PTHR13236">
    <property type="entry name" value="DYNEIN 2 LIGHT INTERMEDIATE CHAIN, ISOFORM 2"/>
    <property type="match status" value="1"/>
</dbReference>
<evidence type="ECO:0000256" key="13">
    <source>
        <dbReference type="SAM" id="MobiDB-lite"/>
    </source>
</evidence>
<dbReference type="GO" id="GO:0045504">
    <property type="term" value="F:dynein heavy chain binding"/>
    <property type="evidence" value="ECO:0007669"/>
    <property type="project" value="TreeGrafter"/>
</dbReference>
<evidence type="ECO:0000256" key="7">
    <source>
        <dbReference type="ARBA" id="ARBA00022794"/>
    </source>
</evidence>
<dbReference type="Gene3D" id="3.40.50.300">
    <property type="entry name" value="P-loop containing nucleotide triphosphate hydrolases"/>
    <property type="match status" value="1"/>
</dbReference>
<name>A0A4P9VV21_9FUNG</name>
<evidence type="ECO:0000313" key="15">
    <source>
        <dbReference type="Proteomes" id="UP000269721"/>
    </source>
</evidence>
<keyword evidence="9" id="KW-0969">Cilium</keyword>
<keyword evidence="10" id="KW-0505">Motor protein</keyword>
<dbReference type="GO" id="GO:0036064">
    <property type="term" value="C:ciliary basal body"/>
    <property type="evidence" value="ECO:0007669"/>
    <property type="project" value="TreeGrafter"/>
</dbReference>
<keyword evidence="15" id="KW-1185">Reference proteome</keyword>
<dbReference type="Proteomes" id="UP000269721">
    <property type="component" value="Unassembled WGS sequence"/>
</dbReference>
<dbReference type="AlphaFoldDB" id="A0A4P9VV21"/>
<keyword evidence="8" id="KW-0243">Dynein</keyword>
<dbReference type="InterPro" id="IPR027417">
    <property type="entry name" value="P-loop_NTPase"/>
</dbReference>
<feature type="region of interest" description="Disordered" evidence="13">
    <location>
        <begin position="234"/>
        <end position="300"/>
    </location>
</feature>
<comment type="similarity">
    <text evidence="2">Belongs to the dynein light intermediate chain family.</text>
</comment>
<evidence type="ECO:0000256" key="5">
    <source>
        <dbReference type="ARBA" id="ARBA00022490"/>
    </source>
</evidence>
<accession>A0A4P9VV21</accession>
<evidence type="ECO:0000256" key="3">
    <source>
        <dbReference type="ARBA" id="ARBA00018863"/>
    </source>
</evidence>
<evidence type="ECO:0000256" key="1">
    <source>
        <dbReference type="ARBA" id="ARBA00004120"/>
    </source>
</evidence>
<evidence type="ECO:0000256" key="12">
    <source>
        <dbReference type="ARBA" id="ARBA00023273"/>
    </source>
</evidence>
<keyword evidence="4" id="KW-0217">Developmental protein</keyword>
<dbReference type="OrthoDB" id="10263060at2759"/>
<reference evidence="15" key="1">
    <citation type="journal article" date="2018" name="Nat. Microbiol.">
        <title>Leveraging single-cell genomics to expand the fungal tree of life.</title>
        <authorList>
            <person name="Ahrendt S.R."/>
            <person name="Quandt C.A."/>
            <person name="Ciobanu D."/>
            <person name="Clum A."/>
            <person name="Salamov A."/>
            <person name="Andreopoulos B."/>
            <person name="Cheng J.F."/>
            <person name="Woyke T."/>
            <person name="Pelin A."/>
            <person name="Henrissat B."/>
            <person name="Reynolds N.K."/>
            <person name="Benny G.L."/>
            <person name="Smith M.E."/>
            <person name="James T.Y."/>
            <person name="Grigoriev I.V."/>
        </authorList>
    </citation>
    <scope>NUCLEOTIDE SEQUENCE [LARGE SCALE GENOMIC DNA]</scope>
</reference>
<comment type="subcellular location">
    <subcellularLocation>
        <location evidence="1">Cytoplasm</location>
        <location evidence="1">Cytoskeleton</location>
        <location evidence="1">Cilium basal body</location>
    </subcellularLocation>
</comment>
<protein>
    <recommendedName>
        <fullName evidence="3">Cytoplasmic dynein 2 light intermediate chain 1</fullName>
    </recommendedName>
</protein>
<evidence type="ECO:0000256" key="6">
    <source>
        <dbReference type="ARBA" id="ARBA00022701"/>
    </source>
</evidence>
<evidence type="ECO:0000256" key="11">
    <source>
        <dbReference type="ARBA" id="ARBA00023212"/>
    </source>
</evidence>
<dbReference type="GO" id="GO:0005874">
    <property type="term" value="C:microtubule"/>
    <property type="evidence" value="ECO:0007669"/>
    <property type="project" value="UniProtKB-KW"/>
</dbReference>
<sequence>MGLEYTFGRRTRGVNAVKDVTNIWELAGGTFLSDLIQVPITESNVHTSTFVIVLDLSKPSEVLNTLEHFLQKIEARVAAILAGLEARGSRRPRALKAHAWKRFGVDHPDKDSLDPILVPLVIIGSKFDLLKDEEPEKRRVLSKTLRFVAHTRGASLIFVSQKDENISAKCRQILNHHAFRGSPLKGVSFDHNKHIYVMAAGNPPSPPRAPIEAKQAVLDLSKYPEQAVDAMRVQKELSDPSPLPPSRADELETLRRAGERKSKERDFMASLTGMGSGTLTERGSKKNGKAYSRARAAGMA</sequence>
<gene>
    <name evidence="14" type="ORF">BDK51DRAFT_11746</name>
</gene>
<keyword evidence="5" id="KW-0963">Cytoplasm</keyword>
<dbReference type="GO" id="GO:0035721">
    <property type="term" value="P:intraciliary retrograde transport"/>
    <property type="evidence" value="ECO:0007669"/>
    <property type="project" value="InterPro"/>
</dbReference>
<dbReference type="GO" id="GO:0005868">
    <property type="term" value="C:cytoplasmic dynein complex"/>
    <property type="evidence" value="ECO:0007669"/>
    <property type="project" value="InterPro"/>
</dbReference>
<keyword evidence="12" id="KW-0966">Cell projection</keyword>
<proteinExistence type="inferred from homology"/>
<feature type="compositionally biased region" description="Basic and acidic residues" evidence="13">
    <location>
        <begin position="247"/>
        <end position="267"/>
    </location>
</feature>
<dbReference type="EMBL" id="ML001854">
    <property type="protein sequence ID" value="RKO82962.1"/>
    <property type="molecule type" value="Genomic_DNA"/>
</dbReference>